<dbReference type="Gene3D" id="3.40.50.300">
    <property type="entry name" value="P-loop containing nucleotide triphosphate hydrolases"/>
    <property type="match status" value="1"/>
</dbReference>
<evidence type="ECO:0000313" key="8">
    <source>
        <dbReference type="EMBL" id="CAB5023793.1"/>
    </source>
</evidence>
<dbReference type="InterPro" id="IPR004604">
    <property type="entry name" value="DNA_recomb/repair_RecN"/>
</dbReference>
<protein>
    <recommendedName>
        <fullName evidence="2">DNA repair protein RecN</fullName>
    </recommendedName>
    <alternativeName>
        <fullName evidence="7">Recombination protein N</fullName>
    </alternativeName>
</protein>
<evidence type="ECO:0000256" key="4">
    <source>
        <dbReference type="ARBA" id="ARBA00022763"/>
    </source>
</evidence>
<keyword evidence="3" id="KW-0547">Nucleotide-binding</keyword>
<dbReference type="PANTHER" id="PTHR11059:SF0">
    <property type="entry name" value="DNA REPAIR PROTEIN RECN"/>
    <property type="match status" value="1"/>
</dbReference>
<dbReference type="GO" id="GO:0005524">
    <property type="term" value="F:ATP binding"/>
    <property type="evidence" value="ECO:0007669"/>
    <property type="project" value="UniProtKB-KW"/>
</dbReference>
<dbReference type="InterPro" id="IPR027417">
    <property type="entry name" value="P-loop_NTPase"/>
</dbReference>
<keyword evidence="6" id="KW-0234">DNA repair</keyword>
<evidence type="ECO:0000256" key="7">
    <source>
        <dbReference type="ARBA" id="ARBA00033408"/>
    </source>
</evidence>
<dbReference type="PANTHER" id="PTHR11059">
    <property type="entry name" value="DNA REPAIR PROTEIN RECN"/>
    <property type="match status" value="1"/>
</dbReference>
<dbReference type="SUPFAM" id="SSF52540">
    <property type="entry name" value="P-loop containing nucleoside triphosphate hydrolases"/>
    <property type="match status" value="1"/>
</dbReference>
<dbReference type="EMBL" id="CAFBOS010000269">
    <property type="protein sequence ID" value="CAB5023793.1"/>
    <property type="molecule type" value="Genomic_DNA"/>
</dbReference>
<evidence type="ECO:0000256" key="2">
    <source>
        <dbReference type="ARBA" id="ARBA00021315"/>
    </source>
</evidence>
<comment type="similarity">
    <text evidence="1">Belongs to the RecN family.</text>
</comment>
<evidence type="ECO:0000256" key="3">
    <source>
        <dbReference type="ARBA" id="ARBA00022741"/>
    </source>
</evidence>
<evidence type="ECO:0000256" key="1">
    <source>
        <dbReference type="ARBA" id="ARBA00009441"/>
    </source>
</evidence>
<accession>A0A6J7R527</accession>
<dbReference type="GO" id="GO:0006281">
    <property type="term" value="P:DNA repair"/>
    <property type="evidence" value="ECO:0007669"/>
    <property type="project" value="UniProtKB-KW"/>
</dbReference>
<keyword evidence="5" id="KW-0067">ATP-binding</keyword>
<gene>
    <name evidence="8" type="ORF">UFOPK3967_02923</name>
</gene>
<evidence type="ECO:0000256" key="6">
    <source>
        <dbReference type="ARBA" id="ARBA00023204"/>
    </source>
</evidence>
<keyword evidence="4" id="KW-0227">DNA damage</keyword>
<reference evidence="8" key="1">
    <citation type="submission" date="2020-05" db="EMBL/GenBank/DDBJ databases">
        <authorList>
            <person name="Chiriac C."/>
            <person name="Salcher M."/>
            <person name="Ghai R."/>
            <person name="Kavagutti S V."/>
        </authorList>
    </citation>
    <scope>NUCLEOTIDE SEQUENCE</scope>
</reference>
<dbReference type="GO" id="GO:0006310">
    <property type="term" value="P:DNA recombination"/>
    <property type="evidence" value="ECO:0007669"/>
    <property type="project" value="InterPro"/>
</dbReference>
<evidence type="ECO:0000256" key="5">
    <source>
        <dbReference type="ARBA" id="ARBA00022840"/>
    </source>
</evidence>
<organism evidence="8">
    <name type="scientific">freshwater metagenome</name>
    <dbReference type="NCBI Taxonomy" id="449393"/>
    <lineage>
        <taxon>unclassified sequences</taxon>
        <taxon>metagenomes</taxon>
        <taxon>ecological metagenomes</taxon>
    </lineage>
</organism>
<dbReference type="GO" id="GO:0009432">
    <property type="term" value="P:SOS response"/>
    <property type="evidence" value="ECO:0007669"/>
    <property type="project" value="TreeGrafter"/>
</dbReference>
<dbReference type="CDD" id="cd03241">
    <property type="entry name" value="ABC_RecN"/>
    <property type="match status" value="1"/>
</dbReference>
<proteinExistence type="inferred from homology"/>
<sequence>MHREAGASAGASLTADSGAADAIAAAMASLDERAPYRDLAGRLASVAAELSDIAHEVRDRAERIDEDPERLAGVRARRQLLRELRRKYGATLQEVVSYQHEAETRLEELLSHDRRAAELDERRAQALDALQAVQAKIRAVRVAVAPQLAVAVHGHLHELAMPKARLSIDVDGPAGDDVRILLAANPGSELLPLAKVASGGELARAMLALRLVLTAGPPTLVFDEVDAGIGGTAALAVGRALGALGVTHQVLVVTHLPQVAAFADRHVVVTKHDDGERTVSDAVVLTEKERVVELARMLSGHDSAAARRHARELLTSAAAARGLHT</sequence>
<dbReference type="GO" id="GO:0043590">
    <property type="term" value="C:bacterial nucleoid"/>
    <property type="evidence" value="ECO:0007669"/>
    <property type="project" value="TreeGrafter"/>
</dbReference>
<name>A0A6J7R527_9ZZZZ</name>
<dbReference type="AlphaFoldDB" id="A0A6J7R527"/>